<dbReference type="AlphaFoldDB" id="A0A4D6LSN4"/>
<proteinExistence type="predicted"/>
<dbReference type="EMBL" id="CP039348">
    <property type="protein sequence ID" value="QCD91511.1"/>
    <property type="molecule type" value="Genomic_DNA"/>
</dbReference>
<feature type="region of interest" description="Disordered" evidence="2">
    <location>
        <begin position="507"/>
        <end position="553"/>
    </location>
</feature>
<evidence type="ECO:0000256" key="1">
    <source>
        <dbReference type="SAM" id="Coils"/>
    </source>
</evidence>
<dbReference type="PANTHER" id="PTHR36051">
    <property type="entry name" value="DYNAMIN"/>
    <property type="match status" value="1"/>
</dbReference>
<name>A0A4D6LSN4_VIGUN</name>
<feature type="coiled-coil region" evidence="1">
    <location>
        <begin position="466"/>
        <end position="493"/>
    </location>
</feature>
<gene>
    <name evidence="3" type="ORF">DEO72_LG4g2477</name>
</gene>
<organism evidence="3 4">
    <name type="scientific">Vigna unguiculata</name>
    <name type="common">Cowpea</name>
    <dbReference type="NCBI Taxonomy" id="3917"/>
    <lineage>
        <taxon>Eukaryota</taxon>
        <taxon>Viridiplantae</taxon>
        <taxon>Streptophyta</taxon>
        <taxon>Embryophyta</taxon>
        <taxon>Tracheophyta</taxon>
        <taxon>Spermatophyta</taxon>
        <taxon>Magnoliopsida</taxon>
        <taxon>eudicotyledons</taxon>
        <taxon>Gunneridae</taxon>
        <taxon>Pentapetalae</taxon>
        <taxon>rosids</taxon>
        <taxon>fabids</taxon>
        <taxon>Fabales</taxon>
        <taxon>Fabaceae</taxon>
        <taxon>Papilionoideae</taxon>
        <taxon>50 kb inversion clade</taxon>
        <taxon>NPAAA clade</taxon>
        <taxon>indigoferoid/millettioid clade</taxon>
        <taxon>Phaseoleae</taxon>
        <taxon>Vigna</taxon>
    </lineage>
</organism>
<keyword evidence="1" id="KW-0175">Coiled coil</keyword>
<evidence type="ECO:0000313" key="3">
    <source>
        <dbReference type="EMBL" id="QCD91511.1"/>
    </source>
</evidence>
<protein>
    <submittedName>
        <fullName evidence="3">Uncharacterized protein</fullName>
    </submittedName>
</protein>
<feature type="compositionally biased region" description="Polar residues" evidence="2">
    <location>
        <begin position="507"/>
        <end position="531"/>
    </location>
</feature>
<keyword evidence="4" id="KW-1185">Reference proteome</keyword>
<reference evidence="3 4" key="1">
    <citation type="submission" date="2019-04" db="EMBL/GenBank/DDBJ databases">
        <title>An improved genome assembly and genetic linkage map for asparagus bean, Vigna unguiculata ssp. sesquipedialis.</title>
        <authorList>
            <person name="Xia Q."/>
            <person name="Zhang R."/>
            <person name="Dong Y."/>
        </authorList>
    </citation>
    <scope>NUCLEOTIDE SEQUENCE [LARGE SCALE GENOMIC DNA]</scope>
    <source>
        <tissue evidence="3">Leaf</tissue>
    </source>
</reference>
<dbReference type="Proteomes" id="UP000501690">
    <property type="component" value="Linkage Group LG4"/>
</dbReference>
<sequence>MEIGRVNGEKNAIRIENPFTLKVGQVFTGFGIGCGVGIGVGRPLNLGAIPMLNQVMSATRGATDAFSGVSRHVNASLMKLGAKNIEVGVGCGVGFGHGFGVGLAVKPGVLNQIQSCLVDVMTKMATKLGLSPSLALNQAVFPPLQNAVSTVNTNQSSAGSMMQLATKSTDQASQGLAGSLPVQIRSDFENTPLRSTSVDSAFGSRTEKVISNFLQNPLLKGEGEGLDEAIGRLQSERIILQMVLKHQKIIEELVEENERLRRILMEDLKVPSSKLEASSSDTMSMLDQVMNMTKGATDGISRVSKQVNTSFRMLGTSSIQGAVGYGIGFRHGFGLGISMRSGMDKLQSSVVEPMTKMTGLIPGLPSGQGALPMPASSKNVPSKVPTDKVCAENMMQSVTKSTDKISAGSMMQQATKPFDQISQESFMKFANKSVNQLSQGLVGSQPTKNDSAFDCQTEKVGLMESENKLLQTVMKQREMIDELREENEKLCQILQVKDLKIPCTKLQPSSSDPNFQTFPSPEVIDNNNGGSRPSGDAYGTLLTSKGENGKEIF</sequence>
<dbReference type="PANTHER" id="PTHR36051:SF2">
    <property type="entry name" value="DYNAMIN"/>
    <property type="match status" value="1"/>
</dbReference>
<accession>A0A4D6LSN4</accession>
<evidence type="ECO:0000256" key="2">
    <source>
        <dbReference type="SAM" id="MobiDB-lite"/>
    </source>
</evidence>
<evidence type="ECO:0000313" key="4">
    <source>
        <dbReference type="Proteomes" id="UP000501690"/>
    </source>
</evidence>
<dbReference type="PROSITE" id="PS51257">
    <property type="entry name" value="PROKAR_LIPOPROTEIN"/>
    <property type="match status" value="1"/>
</dbReference>